<dbReference type="OrthoDB" id="1470350at2759"/>
<keyword evidence="11" id="KW-1185">Reference proteome</keyword>
<dbReference type="InterPro" id="IPR050196">
    <property type="entry name" value="Cytochrome_P450_Monoox"/>
</dbReference>
<dbReference type="InterPro" id="IPR002401">
    <property type="entry name" value="Cyt_P450_E_grp-I"/>
</dbReference>
<evidence type="ECO:0000256" key="3">
    <source>
        <dbReference type="ARBA" id="ARBA00022723"/>
    </source>
</evidence>
<evidence type="ECO:0000256" key="5">
    <source>
        <dbReference type="ARBA" id="ARBA00023004"/>
    </source>
</evidence>
<accession>A0A067LZB8</accession>
<dbReference type="PANTHER" id="PTHR24291">
    <property type="entry name" value="CYTOCHROME P450 FAMILY 4"/>
    <property type="match status" value="1"/>
</dbReference>
<dbReference type="SUPFAM" id="SSF48264">
    <property type="entry name" value="Cytochrome P450"/>
    <property type="match status" value="1"/>
</dbReference>
<dbReference type="Gene3D" id="1.10.630.10">
    <property type="entry name" value="Cytochrome P450"/>
    <property type="match status" value="1"/>
</dbReference>
<evidence type="ECO:0000256" key="4">
    <source>
        <dbReference type="ARBA" id="ARBA00023002"/>
    </source>
</evidence>
<evidence type="ECO:0000256" key="1">
    <source>
        <dbReference type="ARBA" id="ARBA00010617"/>
    </source>
</evidence>
<dbReference type="Pfam" id="PF00067">
    <property type="entry name" value="p450"/>
    <property type="match status" value="1"/>
</dbReference>
<dbReference type="GO" id="GO:0005506">
    <property type="term" value="F:iron ion binding"/>
    <property type="evidence" value="ECO:0007669"/>
    <property type="project" value="InterPro"/>
</dbReference>
<dbReference type="GO" id="GO:0016705">
    <property type="term" value="F:oxidoreductase activity, acting on paired donors, with incorporation or reduction of molecular oxygen"/>
    <property type="evidence" value="ECO:0007669"/>
    <property type="project" value="InterPro"/>
</dbReference>
<organism evidence="10 11">
    <name type="scientific">Botryobasidium botryosum (strain FD-172 SS1)</name>
    <dbReference type="NCBI Taxonomy" id="930990"/>
    <lineage>
        <taxon>Eukaryota</taxon>
        <taxon>Fungi</taxon>
        <taxon>Dikarya</taxon>
        <taxon>Basidiomycota</taxon>
        <taxon>Agaricomycotina</taxon>
        <taxon>Agaricomycetes</taxon>
        <taxon>Cantharellales</taxon>
        <taxon>Botryobasidiaceae</taxon>
        <taxon>Botryobasidium</taxon>
    </lineage>
</organism>
<protein>
    <recommendedName>
        <fullName evidence="12">Cytochrome P450</fullName>
    </recommendedName>
</protein>
<evidence type="ECO:0000256" key="8">
    <source>
        <dbReference type="RuleBase" id="RU000461"/>
    </source>
</evidence>
<evidence type="ECO:0008006" key="12">
    <source>
        <dbReference type="Google" id="ProtNLM"/>
    </source>
</evidence>
<evidence type="ECO:0000313" key="10">
    <source>
        <dbReference type="EMBL" id="KDQ08619.1"/>
    </source>
</evidence>
<evidence type="ECO:0000256" key="2">
    <source>
        <dbReference type="ARBA" id="ARBA00022617"/>
    </source>
</evidence>
<proteinExistence type="inferred from homology"/>
<dbReference type="InterPro" id="IPR017972">
    <property type="entry name" value="Cyt_P450_CS"/>
</dbReference>
<evidence type="ECO:0000256" key="6">
    <source>
        <dbReference type="ARBA" id="ARBA00023033"/>
    </source>
</evidence>
<reference evidence="11" key="1">
    <citation type="journal article" date="2014" name="Proc. Natl. Acad. Sci. U.S.A.">
        <title>Extensive sampling of basidiomycete genomes demonstrates inadequacy of the white-rot/brown-rot paradigm for wood decay fungi.</title>
        <authorList>
            <person name="Riley R."/>
            <person name="Salamov A.A."/>
            <person name="Brown D.W."/>
            <person name="Nagy L.G."/>
            <person name="Floudas D."/>
            <person name="Held B.W."/>
            <person name="Levasseur A."/>
            <person name="Lombard V."/>
            <person name="Morin E."/>
            <person name="Otillar R."/>
            <person name="Lindquist E.A."/>
            <person name="Sun H."/>
            <person name="LaButti K.M."/>
            <person name="Schmutz J."/>
            <person name="Jabbour D."/>
            <person name="Luo H."/>
            <person name="Baker S.E."/>
            <person name="Pisabarro A.G."/>
            <person name="Walton J.D."/>
            <person name="Blanchette R.A."/>
            <person name="Henrissat B."/>
            <person name="Martin F."/>
            <person name="Cullen D."/>
            <person name="Hibbett D.S."/>
            <person name="Grigoriev I.V."/>
        </authorList>
    </citation>
    <scope>NUCLEOTIDE SEQUENCE [LARGE SCALE GENOMIC DNA]</scope>
    <source>
        <strain evidence="11">FD-172 SS1</strain>
    </source>
</reference>
<sequence length="519" mass="57939">MLSAAIALLFLLLAARSVLKFLSGLKAVDNVPGFRCAFSATSLPGLFFPTSLNTLWCNPGPDFLIRLRHSLYPVHEIVSVVPFLSGAPGVYVCSIELMRQIAGYSPQYDKEHTFFDAAFGTNVVTAQRAGWKRHRRVINPAFSHKMYDLVWKESLAIFRDMVAAEGWEERDSTSTVMMNSITIKFALAVISSCAFGLTFPWAEPPKSEGGGMTLQDCLVIATRDVPLRIVAPRWVYRLPSKYLKEVEEAFTTVFAFAKSQIAARREKLADDKSKSNMCDLIVRANEDDGKVKLNDDEMLGDVFAVLIAGHETSGKVLTAIIALLGLHQDEQERVHQEILSVLASGREPSLDDLDSFPYLHDCIMEGIRLFPPADILVREATEDVFLKVPSRIPGQRERDVTIKKGTIVGVDVVGINHNPRYFPDPEAFKPSRWKGITEPDQFVGFGYGPRACVGRKFAMIELTCFLVLLIRDWRVEVVLKKGESLQQWRERILVAKVDITLGVGPTPIRLVRRKAGDSV</sequence>
<comment type="similarity">
    <text evidence="1 8">Belongs to the cytochrome P450 family.</text>
</comment>
<gene>
    <name evidence="10" type="ORF">BOTBODRAFT_37770</name>
</gene>
<dbReference type="PRINTS" id="PR00463">
    <property type="entry name" value="EP450I"/>
</dbReference>
<name>A0A067LZB8_BOTB1</name>
<keyword evidence="2 7" id="KW-0349">Heme</keyword>
<keyword evidence="4 8" id="KW-0560">Oxidoreductase</keyword>
<dbReference type="InParanoid" id="A0A067LZB8"/>
<keyword evidence="9" id="KW-0732">Signal</keyword>
<dbReference type="EMBL" id="KL198088">
    <property type="protein sequence ID" value="KDQ08619.1"/>
    <property type="molecule type" value="Genomic_DNA"/>
</dbReference>
<dbReference type="STRING" id="930990.A0A067LZB8"/>
<evidence type="ECO:0000256" key="9">
    <source>
        <dbReference type="SAM" id="SignalP"/>
    </source>
</evidence>
<dbReference type="PROSITE" id="PS00086">
    <property type="entry name" value="CYTOCHROME_P450"/>
    <property type="match status" value="1"/>
</dbReference>
<feature type="binding site" description="axial binding residue" evidence="7">
    <location>
        <position position="452"/>
    </location>
    <ligand>
        <name>heme</name>
        <dbReference type="ChEBI" id="CHEBI:30413"/>
    </ligand>
    <ligandPart>
        <name>Fe</name>
        <dbReference type="ChEBI" id="CHEBI:18248"/>
    </ligandPart>
</feature>
<dbReference type="InterPro" id="IPR036396">
    <property type="entry name" value="Cyt_P450_sf"/>
</dbReference>
<evidence type="ECO:0000313" key="11">
    <source>
        <dbReference type="Proteomes" id="UP000027195"/>
    </source>
</evidence>
<keyword evidence="3 7" id="KW-0479">Metal-binding</keyword>
<dbReference type="InterPro" id="IPR001128">
    <property type="entry name" value="Cyt_P450"/>
</dbReference>
<dbReference type="Proteomes" id="UP000027195">
    <property type="component" value="Unassembled WGS sequence"/>
</dbReference>
<feature type="signal peptide" evidence="9">
    <location>
        <begin position="1"/>
        <end position="20"/>
    </location>
</feature>
<keyword evidence="5 7" id="KW-0408">Iron</keyword>
<keyword evidence="6 8" id="KW-0503">Monooxygenase</keyword>
<dbReference type="GO" id="GO:0004497">
    <property type="term" value="F:monooxygenase activity"/>
    <property type="evidence" value="ECO:0007669"/>
    <property type="project" value="UniProtKB-KW"/>
</dbReference>
<dbReference type="PRINTS" id="PR00385">
    <property type="entry name" value="P450"/>
</dbReference>
<evidence type="ECO:0000256" key="7">
    <source>
        <dbReference type="PIRSR" id="PIRSR602401-1"/>
    </source>
</evidence>
<dbReference type="GO" id="GO:0020037">
    <property type="term" value="F:heme binding"/>
    <property type="evidence" value="ECO:0007669"/>
    <property type="project" value="InterPro"/>
</dbReference>
<feature type="chain" id="PRO_5001644245" description="Cytochrome P450" evidence="9">
    <location>
        <begin position="21"/>
        <end position="519"/>
    </location>
</feature>
<dbReference type="PANTHER" id="PTHR24291:SF50">
    <property type="entry name" value="BIFUNCTIONAL ALBAFLAVENONE MONOOXYGENASE_TERPENE SYNTHASE"/>
    <property type="match status" value="1"/>
</dbReference>
<dbReference type="HOGENOM" id="CLU_001570_25_0_1"/>
<dbReference type="AlphaFoldDB" id="A0A067LZB8"/>
<comment type="cofactor">
    <cofactor evidence="7">
        <name>heme</name>
        <dbReference type="ChEBI" id="CHEBI:30413"/>
    </cofactor>
</comment>